<evidence type="ECO:0000256" key="6">
    <source>
        <dbReference type="SAM" id="MobiDB-lite"/>
    </source>
</evidence>
<feature type="region of interest" description="Disordered" evidence="6">
    <location>
        <begin position="156"/>
        <end position="177"/>
    </location>
</feature>
<gene>
    <name evidence="8" type="ORF">SAMN05216188_13190</name>
</gene>
<dbReference type="SUPFAM" id="SSF46894">
    <property type="entry name" value="C-terminal effector domain of the bipartite response regulators"/>
    <property type="match status" value="1"/>
</dbReference>
<keyword evidence="9" id="KW-1185">Reference proteome</keyword>
<name>A0A1H9WA87_9PSEU</name>
<dbReference type="InterPro" id="IPR051677">
    <property type="entry name" value="AfsR-DnrI-RedD_regulator"/>
</dbReference>
<dbReference type="InterPro" id="IPR011990">
    <property type="entry name" value="TPR-like_helical_dom_sf"/>
</dbReference>
<dbReference type="Pfam" id="PF00486">
    <property type="entry name" value="Trans_reg_C"/>
    <property type="match status" value="1"/>
</dbReference>
<dbReference type="GO" id="GO:0006355">
    <property type="term" value="P:regulation of DNA-templated transcription"/>
    <property type="evidence" value="ECO:0007669"/>
    <property type="project" value="InterPro"/>
</dbReference>
<keyword evidence="3 5" id="KW-0238">DNA-binding</keyword>
<dbReference type="GO" id="GO:0000160">
    <property type="term" value="P:phosphorelay signal transduction system"/>
    <property type="evidence" value="ECO:0007669"/>
    <property type="project" value="InterPro"/>
</dbReference>
<dbReference type="PROSITE" id="PS51755">
    <property type="entry name" value="OMPR_PHOB"/>
    <property type="match status" value="1"/>
</dbReference>
<evidence type="ECO:0000256" key="4">
    <source>
        <dbReference type="ARBA" id="ARBA00023163"/>
    </source>
</evidence>
<evidence type="ECO:0000256" key="5">
    <source>
        <dbReference type="PROSITE-ProRule" id="PRU01091"/>
    </source>
</evidence>
<protein>
    <submittedName>
        <fullName evidence="8">Transcriptional activator domain-containing protein</fullName>
    </submittedName>
</protein>
<dbReference type="InterPro" id="IPR036388">
    <property type="entry name" value="WH-like_DNA-bd_sf"/>
</dbReference>
<dbReference type="GO" id="GO:0003677">
    <property type="term" value="F:DNA binding"/>
    <property type="evidence" value="ECO:0007669"/>
    <property type="project" value="UniProtKB-UniRule"/>
</dbReference>
<dbReference type="PANTHER" id="PTHR35807">
    <property type="entry name" value="TRANSCRIPTIONAL REGULATOR REDD-RELATED"/>
    <property type="match status" value="1"/>
</dbReference>
<keyword evidence="2" id="KW-0805">Transcription regulation</keyword>
<evidence type="ECO:0000256" key="1">
    <source>
        <dbReference type="ARBA" id="ARBA00005820"/>
    </source>
</evidence>
<organism evidence="8 9">
    <name type="scientific">Lentzea xinjiangensis</name>
    <dbReference type="NCBI Taxonomy" id="402600"/>
    <lineage>
        <taxon>Bacteria</taxon>
        <taxon>Bacillati</taxon>
        <taxon>Actinomycetota</taxon>
        <taxon>Actinomycetes</taxon>
        <taxon>Pseudonocardiales</taxon>
        <taxon>Pseudonocardiaceae</taxon>
        <taxon>Lentzea</taxon>
    </lineage>
</organism>
<dbReference type="Gene3D" id="1.10.10.10">
    <property type="entry name" value="Winged helix-like DNA-binding domain superfamily/Winged helix DNA-binding domain"/>
    <property type="match status" value="1"/>
</dbReference>
<sequence length="200" mass="22016">MAVVRLLGEVAPDLPDLDAAVLPGPTRQRCVLAALAVDAGRVVSVDRLVERVWGLGAERRSRATLQSYVSRLRRVLAGADDVSIARRSGGYSLLVARPQSVDLHRFRELCVGARAAADDRQALALLTEALRLWRGDALTGLTGQWAEAERDRWRRSVLPRSTTSSAPGSGSGRATRATWWSSWRPEPRRTRRTNAWPLST</sequence>
<feature type="compositionally biased region" description="Low complexity" evidence="6">
    <location>
        <begin position="159"/>
        <end position="177"/>
    </location>
</feature>
<dbReference type="InterPro" id="IPR005158">
    <property type="entry name" value="BTAD"/>
</dbReference>
<feature type="domain" description="OmpR/PhoB-type" evidence="7">
    <location>
        <begin position="1"/>
        <end position="95"/>
    </location>
</feature>
<dbReference type="AlphaFoldDB" id="A0A1H9WA87"/>
<dbReference type="PANTHER" id="PTHR35807:SF1">
    <property type="entry name" value="TRANSCRIPTIONAL REGULATOR REDD"/>
    <property type="match status" value="1"/>
</dbReference>
<evidence type="ECO:0000313" key="8">
    <source>
        <dbReference type="EMBL" id="SES30597.1"/>
    </source>
</evidence>
<dbReference type="InterPro" id="IPR016032">
    <property type="entry name" value="Sig_transdc_resp-reg_C-effctor"/>
</dbReference>
<evidence type="ECO:0000313" key="9">
    <source>
        <dbReference type="Proteomes" id="UP000199352"/>
    </source>
</evidence>
<dbReference type="STRING" id="402600.SAMN05216188_13190"/>
<comment type="similarity">
    <text evidence="1">Belongs to the AfsR/DnrI/RedD regulatory family.</text>
</comment>
<dbReference type="Gene3D" id="1.25.40.10">
    <property type="entry name" value="Tetratricopeptide repeat domain"/>
    <property type="match status" value="1"/>
</dbReference>
<feature type="DNA-binding region" description="OmpR/PhoB-type" evidence="5">
    <location>
        <begin position="1"/>
        <end position="95"/>
    </location>
</feature>
<evidence type="ECO:0000256" key="3">
    <source>
        <dbReference type="ARBA" id="ARBA00023125"/>
    </source>
</evidence>
<dbReference type="InterPro" id="IPR001867">
    <property type="entry name" value="OmpR/PhoB-type_DNA-bd"/>
</dbReference>
<evidence type="ECO:0000256" key="2">
    <source>
        <dbReference type="ARBA" id="ARBA00023015"/>
    </source>
</evidence>
<keyword evidence="4" id="KW-0804">Transcription</keyword>
<dbReference type="SUPFAM" id="SSF48452">
    <property type="entry name" value="TPR-like"/>
    <property type="match status" value="1"/>
</dbReference>
<reference evidence="9" key="1">
    <citation type="submission" date="2016-10" db="EMBL/GenBank/DDBJ databases">
        <authorList>
            <person name="Varghese N."/>
            <person name="Submissions S."/>
        </authorList>
    </citation>
    <scope>NUCLEOTIDE SEQUENCE [LARGE SCALE GENOMIC DNA]</scope>
    <source>
        <strain evidence="9">CGMCC 4.3525</strain>
    </source>
</reference>
<dbReference type="Proteomes" id="UP000199352">
    <property type="component" value="Unassembled WGS sequence"/>
</dbReference>
<dbReference type="SMART" id="SM00862">
    <property type="entry name" value="Trans_reg_C"/>
    <property type="match status" value="1"/>
</dbReference>
<dbReference type="Pfam" id="PF03704">
    <property type="entry name" value="BTAD"/>
    <property type="match status" value="1"/>
</dbReference>
<evidence type="ECO:0000259" key="7">
    <source>
        <dbReference type="PROSITE" id="PS51755"/>
    </source>
</evidence>
<dbReference type="EMBL" id="FOFR01000031">
    <property type="protein sequence ID" value="SES30597.1"/>
    <property type="molecule type" value="Genomic_DNA"/>
</dbReference>
<proteinExistence type="inferred from homology"/>
<accession>A0A1H9WA87</accession>